<comment type="domain">
    <text evidence="10">Lacks alpha-helical transmembrane segments, suggesting that it resides in the membrane via beta-sheet conformations similar to those predicted for other outer membrane proteins and porin.</text>
</comment>
<protein>
    <recommendedName>
        <fullName evidence="10">Mitochondrial distribution and morphology protein 34</fullName>
    </recommendedName>
</protein>
<feature type="compositionally biased region" description="Basic and acidic residues" evidence="11">
    <location>
        <begin position="739"/>
        <end position="753"/>
    </location>
</feature>
<keyword evidence="5 10" id="KW-1000">Mitochondrion outer membrane</keyword>
<evidence type="ECO:0000256" key="2">
    <source>
        <dbReference type="ARBA" id="ARBA00022448"/>
    </source>
</evidence>
<evidence type="ECO:0000313" key="13">
    <source>
        <dbReference type="EMBL" id="CCA70227.1"/>
    </source>
</evidence>
<dbReference type="eggNOG" id="ENOG502QT3W">
    <property type="taxonomic scope" value="Eukaryota"/>
</dbReference>
<gene>
    <name evidence="10" type="primary">MDM34</name>
    <name evidence="13" type="ORF">PIIN_04166</name>
</gene>
<feature type="region of interest" description="Disordered" evidence="11">
    <location>
        <begin position="417"/>
        <end position="441"/>
    </location>
</feature>
<proteinExistence type="inferred from homology"/>
<evidence type="ECO:0000256" key="3">
    <source>
        <dbReference type="ARBA" id="ARBA00022452"/>
    </source>
</evidence>
<dbReference type="PANTHER" id="PTHR28185">
    <property type="entry name" value="MITOCHONDRIAL DISTRIBUTION AND MORPHOLOGY PROTEIN 34"/>
    <property type="match status" value="1"/>
</dbReference>
<evidence type="ECO:0000256" key="9">
    <source>
        <dbReference type="ARBA" id="ARBA00023136"/>
    </source>
</evidence>
<feature type="compositionally biased region" description="Low complexity" evidence="11">
    <location>
        <begin position="835"/>
        <end position="858"/>
    </location>
</feature>
<comment type="caution">
    <text evidence="13">The sequence shown here is derived from an EMBL/GenBank/DDBJ whole genome shotgun (WGS) entry which is preliminary data.</text>
</comment>
<dbReference type="OrthoDB" id="17927at2759"/>
<keyword evidence="9 10" id="KW-0472">Membrane</keyword>
<evidence type="ECO:0000256" key="1">
    <source>
        <dbReference type="ARBA" id="ARBA00004370"/>
    </source>
</evidence>
<feature type="region of interest" description="Disordered" evidence="11">
    <location>
        <begin position="694"/>
        <end position="888"/>
    </location>
</feature>
<dbReference type="PROSITE" id="PS51847">
    <property type="entry name" value="SMP"/>
    <property type="match status" value="1"/>
</dbReference>
<comment type="subunit">
    <text evidence="10">Component of the ER-mitochondria encounter structure (ERMES) or MDM complex, composed of MMM1, MDM10, MDM12 and MDM34.</text>
</comment>
<dbReference type="CDD" id="cd21673">
    <property type="entry name" value="SMP_Mdm34"/>
    <property type="match status" value="1"/>
</dbReference>
<evidence type="ECO:0000256" key="6">
    <source>
        <dbReference type="ARBA" id="ARBA00023055"/>
    </source>
</evidence>
<sequence>MSFTFTWPRFSDRFHQEARELLYNALNKGSKPPIIADEIQVVELDMGSQPPELEIKDVGELTKDQFRGIFKLTYSGDAFIVLRTKVQANPLTHRATSTPSDGDTSISSLLGGGSGSGGGILAAHQPLVVPMLLRLSQFRLNSYVVLVLSKQKGCTLVFKTDPLQTVQVSSTFDSIAVIQSFIQREIEDQLREMFREDLPGIIHRLSQRWVAGRTRVEAPYLRGAVYPAPPSSAGPSKSHSTAAKSHKARSTTSRPSYREEEYEFGTGIPMSASLGLHPGLHPTASTPGFSMRRQGGPPSSVSSRRPPPSINPPSSISARTHSHLSKSPRNYPGSAGSAHSSGFPQNPLSTVPDIENFDPTYGLRSDNVPHQTTYSGLGKLFGASRGLADLAPVKGGRSEHGGLDGESTYDVLDWEDDTTTGAGMDDVDDEPPPAPAPLEDLETIPAVGGGFVTRLRPRRGVPSSTAAQAPFGETRRGTRSTFSLADQWIEAGNEDGNSRGAYNPYFGEAYREYHREEEGMHRRSPPISAPPIFTPSEIGSKSGRRVPEYSDVRRGPGSHTGASRSYTRRDPQIHHHQKPKRQGENEEGSFDDALQFERTQSRSPSSPSQRTAAVPTLSDEDVTDGFITHDNLLNDTALDQQRNWTGSLSRRGGGIILRNQSVSQLSALSRSNQTLSPFTRSFSHFTVRSGPPKTVVSNTMPFPSDAKRGALGRSGEVKKARRKRVHRIGAARVAQGGNDKGKESIEKEKERSGLRSASTNVRRYTGGGDITFGRRTVMERGMGYEEDEEDSEDDVEHYFRTRRPSEASRARRDSSRREEGVPLSPRPNLHKSPIQQHQPLPQQQLQQQQQQQQSQPQLRRVASPPPALSLEGGGHGRRQRTTSGRSRY</sequence>
<keyword evidence="4 10" id="KW-0812">Transmembrane</keyword>
<feature type="compositionally biased region" description="Basic residues" evidence="11">
    <location>
        <begin position="875"/>
        <end position="888"/>
    </location>
</feature>
<dbReference type="InterPro" id="IPR027536">
    <property type="entry name" value="MDM34"/>
</dbReference>
<comment type="subcellular location">
    <subcellularLocation>
        <location evidence="1">Membrane</location>
    </subcellularLocation>
    <subcellularLocation>
        <location evidence="10">Mitochondrion outer membrane</location>
        <topology evidence="10">Multi-pass membrane protein</topology>
    </subcellularLocation>
    <text evidence="10">The ERMES/MDM complex localizes to a few discrete foci (around 10 per single cell), that represent mitochondria-endoplasmic reticulum junctions. These foci are often found next to mtDNA nucleoids.</text>
</comment>
<feature type="compositionally biased region" description="Acidic residues" evidence="11">
    <location>
        <begin position="784"/>
        <end position="795"/>
    </location>
</feature>
<dbReference type="EMBL" id="CAFZ01000076">
    <property type="protein sequence ID" value="CCA70227.1"/>
    <property type="molecule type" value="Genomic_DNA"/>
</dbReference>
<keyword evidence="7" id="KW-0446">Lipid-binding</keyword>
<evidence type="ECO:0000256" key="8">
    <source>
        <dbReference type="ARBA" id="ARBA00023128"/>
    </source>
</evidence>
<dbReference type="GO" id="GO:0015914">
    <property type="term" value="P:phospholipid transport"/>
    <property type="evidence" value="ECO:0007669"/>
    <property type="project" value="TreeGrafter"/>
</dbReference>
<keyword evidence="6" id="KW-0445">Lipid transport</keyword>
<feature type="compositionally biased region" description="Polar residues" evidence="11">
    <location>
        <begin position="337"/>
        <end position="349"/>
    </location>
</feature>
<comment type="similarity">
    <text evidence="10">Belongs to the MDM34 family.</text>
</comment>
<dbReference type="STRING" id="1109443.G4TFY4"/>
<evidence type="ECO:0000313" key="14">
    <source>
        <dbReference type="Proteomes" id="UP000007148"/>
    </source>
</evidence>
<feature type="region of interest" description="Disordered" evidence="11">
    <location>
        <begin position="453"/>
        <end position="479"/>
    </location>
</feature>
<dbReference type="GO" id="GO:1990456">
    <property type="term" value="P:mitochondrion-endoplasmic reticulum membrane tethering"/>
    <property type="evidence" value="ECO:0007669"/>
    <property type="project" value="TreeGrafter"/>
</dbReference>
<feature type="compositionally biased region" description="Low complexity" evidence="11">
    <location>
        <begin position="233"/>
        <end position="243"/>
    </location>
</feature>
<dbReference type="InParanoid" id="G4TFY4"/>
<feature type="compositionally biased region" description="Basic and acidic residues" evidence="11">
    <location>
        <begin position="545"/>
        <end position="554"/>
    </location>
</feature>
<dbReference type="GO" id="GO:0008289">
    <property type="term" value="F:lipid binding"/>
    <property type="evidence" value="ECO:0007669"/>
    <property type="project" value="UniProtKB-KW"/>
</dbReference>
<keyword evidence="2" id="KW-0813">Transport</keyword>
<dbReference type="GO" id="GO:0032865">
    <property type="term" value="C:ERMES complex"/>
    <property type="evidence" value="ECO:0007669"/>
    <property type="project" value="UniProtKB-UniRule"/>
</dbReference>
<dbReference type="InterPro" id="IPR031468">
    <property type="entry name" value="SMP_LBD"/>
</dbReference>
<dbReference type="Proteomes" id="UP000007148">
    <property type="component" value="Unassembled WGS sequence"/>
</dbReference>
<dbReference type="HAMAP" id="MF_03105">
    <property type="entry name" value="Mdm34"/>
    <property type="match status" value="1"/>
</dbReference>
<organism evidence="13 14">
    <name type="scientific">Serendipita indica (strain DSM 11827)</name>
    <name type="common">Root endophyte fungus</name>
    <name type="synonym">Piriformospora indica</name>
    <dbReference type="NCBI Taxonomy" id="1109443"/>
    <lineage>
        <taxon>Eukaryota</taxon>
        <taxon>Fungi</taxon>
        <taxon>Dikarya</taxon>
        <taxon>Basidiomycota</taxon>
        <taxon>Agaricomycotina</taxon>
        <taxon>Agaricomycetes</taxon>
        <taxon>Sebacinales</taxon>
        <taxon>Serendipitaceae</taxon>
        <taxon>Serendipita</taxon>
    </lineage>
</organism>
<dbReference type="AlphaFoldDB" id="G4TFY4"/>
<keyword evidence="8 10" id="KW-0496">Mitochondrion</keyword>
<dbReference type="InterPro" id="IPR058825">
    <property type="entry name" value="MDM34_N"/>
</dbReference>
<keyword evidence="3 10" id="KW-1134">Transmembrane beta strand</keyword>
<keyword evidence="14" id="KW-1185">Reference proteome</keyword>
<accession>G4TFY4</accession>
<name>G4TFY4_SERID</name>
<dbReference type="GO" id="GO:0007005">
    <property type="term" value="P:mitochondrion organization"/>
    <property type="evidence" value="ECO:0007669"/>
    <property type="project" value="InterPro"/>
</dbReference>
<evidence type="ECO:0000256" key="10">
    <source>
        <dbReference type="HAMAP-Rule" id="MF_03105"/>
    </source>
</evidence>
<comment type="function">
    <text evidence="10">Component of the ERMES/MDM complex, which serves as a molecular tether to connect the endoplasmic reticulum (ER) and mitochondria. Components of this complex are involved in the control of mitochondrial shape and protein biogenesis, and function in nonvesicular lipid trafficking between the ER and mitochondria. MDM34 is required for the interaction of the ER-resident membrane protein MMM1 and the outer mitochondrial membrane-resident beta-barrel protein MDM10.</text>
</comment>
<dbReference type="Pfam" id="PF26545">
    <property type="entry name" value="Mdm34_N"/>
    <property type="match status" value="1"/>
</dbReference>
<feature type="region of interest" description="Disordered" evidence="11">
    <location>
        <begin position="227"/>
        <end position="368"/>
    </location>
</feature>
<feature type="region of interest" description="Disordered" evidence="11">
    <location>
        <begin position="516"/>
        <end position="617"/>
    </location>
</feature>
<dbReference type="PANTHER" id="PTHR28185:SF1">
    <property type="entry name" value="MITOCHONDRIAL DISTRIBUTION AND MORPHOLOGY PROTEIN 34"/>
    <property type="match status" value="1"/>
</dbReference>
<dbReference type="HOGENOM" id="CLU_010017_0_0_1"/>
<evidence type="ECO:0000256" key="5">
    <source>
        <dbReference type="ARBA" id="ARBA00022787"/>
    </source>
</evidence>
<feature type="domain" description="SMP-LTD" evidence="12">
    <location>
        <begin position="1"/>
        <end position="207"/>
    </location>
</feature>
<evidence type="ECO:0000259" key="12">
    <source>
        <dbReference type="PROSITE" id="PS51847"/>
    </source>
</evidence>
<feature type="compositionally biased region" description="Basic residues" evidence="11">
    <location>
        <begin position="719"/>
        <end position="729"/>
    </location>
</feature>
<feature type="compositionally biased region" description="Basic and acidic residues" evidence="11">
    <location>
        <begin position="796"/>
        <end position="820"/>
    </location>
</feature>
<evidence type="ECO:0000256" key="4">
    <source>
        <dbReference type="ARBA" id="ARBA00022692"/>
    </source>
</evidence>
<feature type="compositionally biased region" description="Low complexity" evidence="11">
    <location>
        <begin position="601"/>
        <end position="613"/>
    </location>
</feature>
<evidence type="ECO:0000256" key="7">
    <source>
        <dbReference type="ARBA" id="ARBA00023121"/>
    </source>
</evidence>
<reference evidence="13 14" key="1">
    <citation type="journal article" date="2011" name="PLoS Pathog.">
        <title>Endophytic Life Strategies Decoded by Genome and Transcriptome Analyses of the Mutualistic Root Symbiont Piriformospora indica.</title>
        <authorList>
            <person name="Zuccaro A."/>
            <person name="Lahrmann U."/>
            <person name="Guldener U."/>
            <person name="Langen G."/>
            <person name="Pfiffi S."/>
            <person name="Biedenkopf D."/>
            <person name="Wong P."/>
            <person name="Samans B."/>
            <person name="Grimm C."/>
            <person name="Basiewicz M."/>
            <person name="Murat C."/>
            <person name="Martin F."/>
            <person name="Kogel K.H."/>
        </authorList>
    </citation>
    <scope>NUCLEOTIDE SEQUENCE [LARGE SCALE GENOMIC DNA]</scope>
    <source>
        <strain evidence="13 14">DSM 11827</strain>
    </source>
</reference>
<evidence type="ECO:0000256" key="11">
    <source>
        <dbReference type="SAM" id="MobiDB-lite"/>
    </source>
</evidence>